<comment type="caution">
    <text evidence="4">The sequence shown here is derived from an EMBL/GenBank/DDBJ whole genome shotgun (WGS) entry which is preliminary data.</text>
</comment>
<feature type="region of interest" description="Disordered" evidence="2">
    <location>
        <begin position="248"/>
        <end position="287"/>
    </location>
</feature>
<accession>I0YV65</accession>
<dbReference type="InterPro" id="IPR004027">
    <property type="entry name" value="SEC_C_motif"/>
</dbReference>
<dbReference type="GeneID" id="17040270"/>
<dbReference type="GO" id="GO:0016579">
    <property type="term" value="P:protein deubiquitination"/>
    <property type="evidence" value="ECO:0007669"/>
    <property type="project" value="TreeGrafter"/>
</dbReference>
<dbReference type="SUPFAM" id="SSF103642">
    <property type="entry name" value="Sec-C motif"/>
    <property type="match status" value="1"/>
</dbReference>
<dbReference type="STRING" id="574566.I0YV65"/>
<sequence>MGKKSAKPTSVASQRPKSDQKERKRSSYSSGDIVAELQRWNLRIAQVKDDGNCFFRAAADQLEGASGDHMALRQKVVTFIRSHVDDFEPYMEDGETLDRYCKRMSEDGTWAGYQEQVALARLCSVAIRVYQAGQPVWTIKPEYPDFPQDSPAIHVSYHDGEHYNSVRRADDHTSGPPLPIAIAERLPTSAEKAAARSWGPAQEELVMRGTGCYDDPAAVQQALEAAHGNPDQAIEILIEQLASAAVPSSEGQGRRIEQAGPQNAKEKKSKLQVAVGKKPARNRECPCGSRKRYKNCCGPSDAAAARRQAKGSVEEPSVQGMPAIYV</sequence>
<gene>
    <name evidence="4" type="ORF">COCSUDRAFT_47813</name>
</gene>
<dbReference type="PANTHER" id="PTHR12419:SF7">
    <property type="entry name" value="OTU DOMAIN-CONTAINING PROTEIN 3"/>
    <property type="match status" value="1"/>
</dbReference>
<dbReference type="MEROPS" id="C85.003"/>
<dbReference type="AlphaFoldDB" id="I0YV65"/>
<dbReference type="SUPFAM" id="SSF54001">
    <property type="entry name" value="Cysteine proteinases"/>
    <property type="match status" value="1"/>
</dbReference>
<dbReference type="GO" id="GO:0004843">
    <property type="term" value="F:cysteine-type deubiquitinase activity"/>
    <property type="evidence" value="ECO:0007669"/>
    <property type="project" value="TreeGrafter"/>
</dbReference>
<evidence type="ECO:0000313" key="5">
    <source>
        <dbReference type="Proteomes" id="UP000007264"/>
    </source>
</evidence>
<evidence type="ECO:0000259" key="3">
    <source>
        <dbReference type="Pfam" id="PF02338"/>
    </source>
</evidence>
<feature type="region of interest" description="Disordered" evidence="2">
    <location>
        <begin position="1"/>
        <end position="30"/>
    </location>
</feature>
<dbReference type="RefSeq" id="XP_005646828.1">
    <property type="nucleotide sequence ID" value="XM_005646771.1"/>
</dbReference>
<comment type="similarity">
    <text evidence="1">Belongs to the peptidase C85 family.</text>
</comment>
<dbReference type="KEGG" id="csl:COCSUDRAFT_47813"/>
<keyword evidence="5" id="KW-1185">Reference proteome</keyword>
<proteinExistence type="inferred from homology"/>
<dbReference type="InterPro" id="IPR038765">
    <property type="entry name" value="Papain-like_cys_pep_sf"/>
</dbReference>
<dbReference type="EMBL" id="AGSI01000010">
    <property type="protein sequence ID" value="EIE22284.1"/>
    <property type="molecule type" value="Genomic_DNA"/>
</dbReference>
<evidence type="ECO:0000313" key="4">
    <source>
        <dbReference type="EMBL" id="EIE22284.1"/>
    </source>
</evidence>
<dbReference type="Gene3D" id="3.10.450.50">
    <property type="match status" value="1"/>
</dbReference>
<dbReference type="CDD" id="cd22771">
    <property type="entry name" value="OTU_plant_OTU7-like"/>
    <property type="match status" value="1"/>
</dbReference>
<dbReference type="OrthoDB" id="415023at2759"/>
<dbReference type="Pfam" id="PF02810">
    <property type="entry name" value="SEC-C"/>
    <property type="match status" value="1"/>
</dbReference>
<dbReference type="PANTHER" id="PTHR12419">
    <property type="entry name" value="OTU DOMAIN CONTAINING PROTEIN"/>
    <property type="match status" value="1"/>
</dbReference>
<protein>
    <submittedName>
        <fullName evidence="4">Cysteine proteinase</fullName>
    </submittedName>
</protein>
<dbReference type="InterPro" id="IPR050704">
    <property type="entry name" value="Peptidase_C85-like"/>
</dbReference>
<dbReference type="Proteomes" id="UP000007264">
    <property type="component" value="Unassembled WGS sequence"/>
</dbReference>
<dbReference type="Pfam" id="PF02338">
    <property type="entry name" value="OTU"/>
    <property type="match status" value="1"/>
</dbReference>
<name>I0YV65_COCSC</name>
<reference evidence="4 5" key="1">
    <citation type="journal article" date="2012" name="Genome Biol.">
        <title>The genome of the polar eukaryotic microalga coccomyxa subellipsoidea reveals traits of cold adaptation.</title>
        <authorList>
            <person name="Blanc G."/>
            <person name="Agarkova I."/>
            <person name="Grimwood J."/>
            <person name="Kuo A."/>
            <person name="Brueggeman A."/>
            <person name="Dunigan D."/>
            <person name="Gurnon J."/>
            <person name="Ladunga I."/>
            <person name="Lindquist E."/>
            <person name="Lucas S."/>
            <person name="Pangilinan J."/>
            <person name="Proschold T."/>
            <person name="Salamov A."/>
            <person name="Schmutz J."/>
            <person name="Weeks D."/>
            <person name="Yamada T."/>
            <person name="Claverie J.M."/>
            <person name="Grigoriev I."/>
            <person name="Van Etten J."/>
            <person name="Lomsadze A."/>
            <person name="Borodovsky M."/>
        </authorList>
    </citation>
    <scope>NUCLEOTIDE SEQUENCE [LARGE SCALE GENOMIC DNA]</scope>
    <source>
        <strain evidence="4 5">C-169</strain>
    </source>
</reference>
<feature type="domain" description="OTU" evidence="3">
    <location>
        <begin position="50"/>
        <end position="163"/>
    </location>
</feature>
<dbReference type="InterPro" id="IPR003323">
    <property type="entry name" value="OTU_dom"/>
</dbReference>
<dbReference type="Gene3D" id="3.90.70.80">
    <property type="match status" value="1"/>
</dbReference>
<organism evidence="4 5">
    <name type="scientific">Coccomyxa subellipsoidea (strain C-169)</name>
    <name type="common">Green microalga</name>
    <dbReference type="NCBI Taxonomy" id="574566"/>
    <lineage>
        <taxon>Eukaryota</taxon>
        <taxon>Viridiplantae</taxon>
        <taxon>Chlorophyta</taxon>
        <taxon>core chlorophytes</taxon>
        <taxon>Trebouxiophyceae</taxon>
        <taxon>Trebouxiophyceae incertae sedis</taxon>
        <taxon>Coccomyxaceae</taxon>
        <taxon>Coccomyxa</taxon>
        <taxon>Coccomyxa subellipsoidea</taxon>
    </lineage>
</organism>
<evidence type="ECO:0000256" key="1">
    <source>
        <dbReference type="ARBA" id="ARBA00010407"/>
    </source>
</evidence>
<evidence type="ECO:0000256" key="2">
    <source>
        <dbReference type="SAM" id="MobiDB-lite"/>
    </source>
</evidence>
<dbReference type="eggNOG" id="KOG2605">
    <property type="taxonomic scope" value="Eukaryota"/>
</dbReference>